<feature type="compositionally biased region" description="Low complexity" evidence="1">
    <location>
        <begin position="220"/>
        <end position="231"/>
    </location>
</feature>
<feature type="transmembrane region" description="Helical" evidence="2">
    <location>
        <begin position="100"/>
        <end position="119"/>
    </location>
</feature>
<accession>R0EN20</accession>
<dbReference type="Proteomes" id="UP000013063">
    <property type="component" value="Unassembled WGS sequence"/>
</dbReference>
<keyword evidence="2" id="KW-0812">Transmembrane</keyword>
<evidence type="ECO:0000256" key="1">
    <source>
        <dbReference type="SAM" id="MobiDB-lite"/>
    </source>
</evidence>
<feature type="region of interest" description="Disordered" evidence="1">
    <location>
        <begin position="201"/>
        <end position="246"/>
    </location>
</feature>
<comment type="caution">
    <text evidence="3">The sequence shown here is derived from an EMBL/GenBank/DDBJ whole genome shotgun (WGS) entry which is preliminary data.</text>
</comment>
<dbReference type="EMBL" id="APMP01000003">
    <property type="protein sequence ID" value="ENZ83254.1"/>
    <property type="molecule type" value="Genomic_DNA"/>
</dbReference>
<sequence length="246" mass="26098" precursor="true">MTILSTFLNELFPFARLLLVNRRVAARLADETPDPRQARWAGLGREKLLALLAEEWDRAKALDEKLFKQTAALSLAVTAAGVASKGVLDALPSGALKATVLSIILYAILSLFGGVLIGFSGVRPKARAGYGPDFALLVRYDNKAAGAVLADALMHFEITNTLRANEASAANMVIRNGVVAFALAMTFSLFLPPKASEPTSMPADSRSYMIIQNQAPTAPPAGSGEAPSAVARDYNSDASKPAKDRP</sequence>
<protein>
    <submittedName>
        <fullName evidence="3">Uncharacterized protein</fullName>
    </submittedName>
</protein>
<name>R0EN20_CAUVI</name>
<organism evidence="3 4">
    <name type="scientific">Caulobacter vibrioides OR37</name>
    <dbReference type="NCBI Taxonomy" id="1292034"/>
    <lineage>
        <taxon>Bacteria</taxon>
        <taxon>Pseudomonadati</taxon>
        <taxon>Pseudomonadota</taxon>
        <taxon>Alphaproteobacteria</taxon>
        <taxon>Caulobacterales</taxon>
        <taxon>Caulobacteraceae</taxon>
        <taxon>Caulobacter</taxon>
    </lineage>
</organism>
<keyword evidence="4" id="KW-1185">Reference proteome</keyword>
<proteinExistence type="predicted"/>
<evidence type="ECO:0000256" key="2">
    <source>
        <dbReference type="SAM" id="Phobius"/>
    </source>
</evidence>
<dbReference type="RefSeq" id="WP_004616549.1">
    <property type="nucleotide sequence ID" value="NZ_APMP01000003.1"/>
</dbReference>
<keyword evidence="2" id="KW-1133">Transmembrane helix</keyword>
<dbReference type="OrthoDB" id="8480149at2"/>
<evidence type="ECO:0000313" key="4">
    <source>
        <dbReference type="Proteomes" id="UP000013063"/>
    </source>
</evidence>
<gene>
    <name evidence="3" type="ORF">OR37_01030</name>
</gene>
<dbReference type="PATRIC" id="fig|1292034.3.peg.1019"/>
<dbReference type="AlphaFoldDB" id="R0EN20"/>
<reference evidence="3 4" key="1">
    <citation type="journal article" date="2013" name="Genome Announc.">
        <title>Draft Genome Sequence for Caulobacter sp. Strain OR37, a Bacterium Tolerant to Heavy Metals.</title>
        <authorList>
            <person name="Utturkar S.M."/>
            <person name="Bollmann A."/>
            <person name="Brzoska R.M."/>
            <person name="Klingeman D.M."/>
            <person name="Epstein S.E."/>
            <person name="Palumbo A.V."/>
            <person name="Brown S.D."/>
        </authorList>
    </citation>
    <scope>NUCLEOTIDE SEQUENCE [LARGE SCALE GENOMIC DNA]</scope>
    <source>
        <strain evidence="3 4">OR37</strain>
    </source>
</reference>
<evidence type="ECO:0000313" key="3">
    <source>
        <dbReference type="EMBL" id="ENZ83254.1"/>
    </source>
</evidence>
<keyword evidence="2" id="KW-0472">Membrane</keyword>
<feature type="transmembrane region" description="Helical" evidence="2">
    <location>
        <begin position="173"/>
        <end position="191"/>
    </location>
</feature>
<dbReference type="STRING" id="1292034.OR37_01030"/>